<organism evidence="2 3">
    <name type="scientific">Nesterenkonia sedimenti</name>
    <dbReference type="NCBI Taxonomy" id="1463632"/>
    <lineage>
        <taxon>Bacteria</taxon>
        <taxon>Bacillati</taxon>
        <taxon>Actinomycetota</taxon>
        <taxon>Actinomycetes</taxon>
        <taxon>Micrococcales</taxon>
        <taxon>Micrococcaceae</taxon>
        <taxon>Nesterenkonia</taxon>
    </lineage>
</organism>
<evidence type="ECO:0000313" key="3">
    <source>
        <dbReference type="Proteomes" id="UP000523139"/>
    </source>
</evidence>
<gene>
    <name evidence="2" type="ORF">HGQ17_14650</name>
</gene>
<keyword evidence="1" id="KW-0472">Membrane</keyword>
<proteinExistence type="predicted"/>
<reference evidence="2 3" key="1">
    <citation type="submission" date="2020-04" db="EMBL/GenBank/DDBJ databases">
        <title>Nesterenkonia sp. nov., isolated from marine sediment.</title>
        <authorList>
            <person name="Zhang G."/>
        </authorList>
    </citation>
    <scope>NUCLEOTIDE SEQUENCE [LARGE SCALE GENOMIC DNA]</scope>
    <source>
        <strain evidence="2 3">MY13</strain>
    </source>
</reference>
<dbReference type="AlphaFoldDB" id="A0A7X8YF25"/>
<sequence>MRLHREESGQTTVLILGLTAIILMLTAAIVSATSVNLQTRQLLADADGAASAAAASAQLAGPSPELSDQQVRAAAEEHLQEVAADQRHHNLRITTATGTADGQTVEVELAAEAELPVLRWVLPATVEVTAGSHARVGVER</sequence>
<comment type="caution">
    <text evidence="2">The sequence shown here is derived from an EMBL/GenBank/DDBJ whole genome shotgun (WGS) entry which is preliminary data.</text>
</comment>
<dbReference type="Proteomes" id="UP000523139">
    <property type="component" value="Unassembled WGS sequence"/>
</dbReference>
<name>A0A7X8YF25_9MICC</name>
<dbReference type="EMBL" id="JABAHY010000030">
    <property type="protein sequence ID" value="NLS11214.1"/>
    <property type="molecule type" value="Genomic_DNA"/>
</dbReference>
<keyword evidence="3" id="KW-1185">Reference proteome</keyword>
<evidence type="ECO:0000256" key="1">
    <source>
        <dbReference type="SAM" id="Phobius"/>
    </source>
</evidence>
<accession>A0A7X8YF25</accession>
<keyword evidence="1" id="KW-0812">Transmembrane</keyword>
<feature type="transmembrane region" description="Helical" evidence="1">
    <location>
        <begin position="12"/>
        <end position="32"/>
    </location>
</feature>
<dbReference type="RefSeq" id="WP_168888697.1">
    <property type="nucleotide sequence ID" value="NZ_JABAHY010000030.1"/>
</dbReference>
<protein>
    <submittedName>
        <fullName evidence="2">Uncharacterized protein</fullName>
    </submittedName>
</protein>
<keyword evidence="1" id="KW-1133">Transmembrane helix</keyword>
<evidence type="ECO:0000313" key="2">
    <source>
        <dbReference type="EMBL" id="NLS11214.1"/>
    </source>
</evidence>